<reference evidence="2" key="1">
    <citation type="journal article" date="2020" name="Stud. Mycol.">
        <title>101 Dothideomycetes genomes: a test case for predicting lifestyles and emergence of pathogens.</title>
        <authorList>
            <person name="Haridas S."/>
            <person name="Albert R."/>
            <person name="Binder M."/>
            <person name="Bloem J."/>
            <person name="Labutti K."/>
            <person name="Salamov A."/>
            <person name="Andreopoulos B."/>
            <person name="Baker S."/>
            <person name="Barry K."/>
            <person name="Bills G."/>
            <person name="Bluhm B."/>
            <person name="Cannon C."/>
            <person name="Castanera R."/>
            <person name="Culley D."/>
            <person name="Daum C."/>
            <person name="Ezra D."/>
            <person name="Gonzalez J."/>
            <person name="Henrissat B."/>
            <person name="Kuo A."/>
            <person name="Liang C."/>
            <person name="Lipzen A."/>
            <person name="Lutzoni F."/>
            <person name="Magnuson J."/>
            <person name="Mondo S."/>
            <person name="Nolan M."/>
            <person name="Ohm R."/>
            <person name="Pangilinan J."/>
            <person name="Park H.-J."/>
            <person name="Ramirez L."/>
            <person name="Alfaro M."/>
            <person name="Sun H."/>
            <person name="Tritt A."/>
            <person name="Yoshinaga Y."/>
            <person name="Zwiers L.-H."/>
            <person name="Turgeon B."/>
            <person name="Goodwin S."/>
            <person name="Spatafora J."/>
            <person name="Crous P."/>
            <person name="Grigoriev I."/>
        </authorList>
    </citation>
    <scope>NUCLEOTIDE SEQUENCE</scope>
    <source>
        <strain evidence="2">CBS 119687</strain>
    </source>
</reference>
<feature type="compositionally biased region" description="Pro residues" evidence="1">
    <location>
        <begin position="243"/>
        <end position="252"/>
    </location>
</feature>
<dbReference type="AlphaFoldDB" id="A0A6A6A6D7"/>
<feature type="region of interest" description="Disordered" evidence="1">
    <location>
        <begin position="126"/>
        <end position="252"/>
    </location>
</feature>
<protein>
    <submittedName>
        <fullName evidence="2">Uncharacterized protein</fullName>
    </submittedName>
</protein>
<dbReference type="GeneID" id="54411151"/>
<dbReference type="OrthoDB" id="3789154at2759"/>
<proteinExistence type="predicted"/>
<dbReference type="EMBL" id="ML977512">
    <property type="protein sequence ID" value="KAF2126745.1"/>
    <property type="molecule type" value="Genomic_DNA"/>
</dbReference>
<sequence>MAPHKQHTDLLASIALQVIENRETRSPYGDNRAATEDKMMVEHANLARESGLIDEETATQLSQSWHRSGELQMQWKPEYLRIHPEYAAGEKDVAVSLDTAMKRQKEKDRRDIKFIKDWRAGKVDEDGNKIQRNREGMDATEAAEGTSHGSEAASVGGITTPSTRQANSDGRPGSSSSFALASSSPVTGPSNNVSSAKISTSRPEVKHPAKPSPQTYTFASPQTGAQLPPAKSAPLRIRKPKSDIPPPLHPLPNHPDYSSFVYGEVAALCRQRNLPGGGATHELRNRLIQDDINVARGLPREKRTYKGNKRAYKYSAPVLGGVGSQDPNGDSERDVSDRGEGSEESVRNETNDTAEVKGQDISPKRKSLSEDGADEEVDAPQNNVKKRKGTILMTFK</sequence>
<dbReference type="RefSeq" id="XP_033521137.1">
    <property type="nucleotide sequence ID" value="XM_033670719.1"/>
</dbReference>
<evidence type="ECO:0000256" key="1">
    <source>
        <dbReference type="SAM" id="MobiDB-lite"/>
    </source>
</evidence>
<feature type="compositionally biased region" description="Polar residues" evidence="1">
    <location>
        <begin position="185"/>
        <end position="202"/>
    </location>
</feature>
<dbReference type="Proteomes" id="UP000799771">
    <property type="component" value="Unassembled WGS sequence"/>
</dbReference>
<evidence type="ECO:0000313" key="3">
    <source>
        <dbReference type="Proteomes" id="UP000799771"/>
    </source>
</evidence>
<keyword evidence="3" id="KW-1185">Reference proteome</keyword>
<feature type="region of interest" description="Disordered" evidence="1">
    <location>
        <begin position="299"/>
        <end position="396"/>
    </location>
</feature>
<feature type="compositionally biased region" description="Basic and acidic residues" evidence="1">
    <location>
        <begin position="330"/>
        <end position="358"/>
    </location>
</feature>
<gene>
    <name evidence="2" type="ORF">P153DRAFT_388068</name>
</gene>
<feature type="compositionally biased region" description="Polar residues" evidence="1">
    <location>
        <begin position="157"/>
        <end position="168"/>
    </location>
</feature>
<organism evidence="2 3">
    <name type="scientific">Dothidotthia symphoricarpi CBS 119687</name>
    <dbReference type="NCBI Taxonomy" id="1392245"/>
    <lineage>
        <taxon>Eukaryota</taxon>
        <taxon>Fungi</taxon>
        <taxon>Dikarya</taxon>
        <taxon>Ascomycota</taxon>
        <taxon>Pezizomycotina</taxon>
        <taxon>Dothideomycetes</taxon>
        <taxon>Pleosporomycetidae</taxon>
        <taxon>Pleosporales</taxon>
        <taxon>Dothidotthiaceae</taxon>
        <taxon>Dothidotthia</taxon>
    </lineage>
</organism>
<feature type="compositionally biased region" description="Low complexity" evidence="1">
    <location>
        <begin position="174"/>
        <end position="184"/>
    </location>
</feature>
<feature type="compositionally biased region" description="Basic and acidic residues" evidence="1">
    <location>
        <begin position="126"/>
        <end position="137"/>
    </location>
</feature>
<evidence type="ECO:0000313" key="2">
    <source>
        <dbReference type="EMBL" id="KAF2126745.1"/>
    </source>
</evidence>
<feature type="compositionally biased region" description="Polar residues" evidence="1">
    <location>
        <begin position="212"/>
        <end position="225"/>
    </location>
</feature>
<accession>A0A6A6A6D7</accession>
<name>A0A6A6A6D7_9PLEO</name>